<evidence type="ECO:0000256" key="2">
    <source>
        <dbReference type="ARBA" id="ARBA00023155"/>
    </source>
</evidence>
<evidence type="ECO:0000259" key="6">
    <source>
        <dbReference type="PROSITE" id="PS50071"/>
    </source>
</evidence>
<feature type="compositionally biased region" description="Polar residues" evidence="5">
    <location>
        <begin position="109"/>
        <end position="120"/>
    </location>
</feature>
<feature type="domain" description="Homeobox" evidence="6">
    <location>
        <begin position="229"/>
        <end position="292"/>
    </location>
</feature>
<feature type="compositionally biased region" description="Low complexity" evidence="5">
    <location>
        <begin position="175"/>
        <end position="230"/>
    </location>
</feature>
<evidence type="ECO:0000313" key="7">
    <source>
        <dbReference type="EMBL" id="SCU97043.1"/>
    </source>
</evidence>
<gene>
    <name evidence="7" type="ORF">LADA_0H04126G</name>
</gene>
<dbReference type="STRING" id="1266660.A0A1G4K0I7"/>
<evidence type="ECO:0000256" key="1">
    <source>
        <dbReference type="ARBA" id="ARBA00023125"/>
    </source>
</evidence>
<sequence length="359" mass="39349">MCDEAVKLPSIQKLLESIDTGANSSFAGTRLDSHAQAAVQPAGISAGSGPAPPTPWRTSHLAASLSHQPYPVHSHAGRSHLQQQQQQQQQEGQELPEQQQQQQPQQQPYSHNDLSCNSAWSLVPSPIDARRFPEQHHQTKHFAYQGSLSEHHDPQGAPAKPSTISRSLSLPYTHSNSPPSTPTSALSATSSSGMSSNMSSTQSSAPSSSKSSEASDTSSSPPLSASKAASLQARRTNLPKETVEILNEWLLSHLNYPYPSPQEKRELLIRTGLSKVQLSNWFINVRRRKVFSNYYLMSRSSSSPASSSMPASFNSESVVNPNESTASEADLEKRFHTVPLTRRKKLIDRLEELRRASQE</sequence>
<dbReference type="SUPFAM" id="SSF46689">
    <property type="entry name" value="Homeodomain-like"/>
    <property type="match status" value="1"/>
</dbReference>
<proteinExistence type="predicted"/>
<dbReference type="InterPro" id="IPR009057">
    <property type="entry name" value="Homeodomain-like_sf"/>
</dbReference>
<reference evidence="7 8" key="1">
    <citation type="submission" date="2016-03" db="EMBL/GenBank/DDBJ databases">
        <authorList>
            <person name="Devillers H."/>
        </authorList>
    </citation>
    <scope>NUCLEOTIDE SEQUENCE [LARGE SCALE GENOMIC DNA]</scope>
    <source>
        <strain evidence="7">CBS 10888</strain>
    </source>
</reference>
<evidence type="ECO:0000256" key="4">
    <source>
        <dbReference type="PROSITE-ProRule" id="PRU00108"/>
    </source>
</evidence>
<accession>A0A1G4K0I7</accession>
<dbReference type="Gene3D" id="1.10.10.60">
    <property type="entry name" value="Homeodomain-like"/>
    <property type="match status" value="1"/>
</dbReference>
<comment type="subcellular location">
    <subcellularLocation>
        <location evidence="4">Nucleus</location>
    </subcellularLocation>
</comment>
<dbReference type="SMART" id="SM00389">
    <property type="entry name" value="HOX"/>
    <property type="match status" value="1"/>
</dbReference>
<dbReference type="Pfam" id="PF05920">
    <property type="entry name" value="Homeobox_KN"/>
    <property type="match status" value="1"/>
</dbReference>
<feature type="compositionally biased region" description="Low complexity" evidence="5">
    <location>
        <begin position="301"/>
        <end position="317"/>
    </location>
</feature>
<dbReference type="PROSITE" id="PS50071">
    <property type="entry name" value="HOMEOBOX_2"/>
    <property type="match status" value="1"/>
</dbReference>
<dbReference type="InterPro" id="IPR001356">
    <property type="entry name" value="HD"/>
</dbReference>
<feature type="compositionally biased region" description="Low complexity" evidence="5">
    <location>
        <begin position="82"/>
        <end position="108"/>
    </location>
</feature>
<dbReference type="EMBL" id="LT598461">
    <property type="protein sequence ID" value="SCU97043.1"/>
    <property type="molecule type" value="Genomic_DNA"/>
</dbReference>
<dbReference type="CDD" id="cd00086">
    <property type="entry name" value="homeodomain"/>
    <property type="match status" value="1"/>
</dbReference>
<dbReference type="InterPro" id="IPR050224">
    <property type="entry name" value="TALE_homeobox"/>
</dbReference>
<dbReference type="OrthoDB" id="10056939at2759"/>
<feature type="region of interest" description="Disordered" evidence="5">
    <location>
        <begin position="38"/>
        <end position="120"/>
    </location>
</feature>
<keyword evidence="1 4" id="KW-0238">DNA-binding</keyword>
<dbReference type="InterPro" id="IPR008422">
    <property type="entry name" value="KN_HD"/>
</dbReference>
<name>A0A1G4K0I7_9SACH</name>
<feature type="compositionally biased region" description="Polar residues" evidence="5">
    <location>
        <begin position="318"/>
        <end position="327"/>
    </location>
</feature>
<dbReference type="GO" id="GO:0005634">
    <property type="term" value="C:nucleus"/>
    <property type="evidence" value="ECO:0007669"/>
    <property type="project" value="UniProtKB-SubCell"/>
</dbReference>
<keyword evidence="3 4" id="KW-0539">Nucleus</keyword>
<evidence type="ECO:0000256" key="3">
    <source>
        <dbReference type="ARBA" id="ARBA00023242"/>
    </source>
</evidence>
<feature type="DNA-binding region" description="Homeobox" evidence="4">
    <location>
        <begin position="231"/>
        <end position="293"/>
    </location>
</feature>
<evidence type="ECO:0000256" key="5">
    <source>
        <dbReference type="SAM" id="MobiDB-lite"/>
    </source>
</evidence>
<protein>
    <submittedName>
        <fullName evidence="7">LADA_0H04126g1_1</fullName>
    </submittedName>
</protein>
<feature type="region of interest" description="Disordered" evidence="5">
    <location>
        <begin position="301"/>
        <end position="332"/>
    </location>
</feature>
<feature type="region of interest" description="Disordered" evidence="5">
    <location>
        <begin position="146"/>
        <end position="235"/>
    </location>
</feature>
<dbReference type="PANTHER" id="PTHR11850">
    <property type="entry name" value="HOMEOBOX PROTEIN TRANSCRIPTION FACTORS"/>
    <property type="match status" value="1"/>
</dbReference>
<organism evidence="7 8">
    <name type="scientific">Lachancea dasiensis</name>
    <dbReference type="NCBI Taxonomy" id="1072105"/>
    <lineage>
        <taxon>Eukaryota</taxon>
        <taxon>Fungi</taxon>
        <taxon>Dikarya</taxon>
        <taxon>Ascomycota</taxon>
        <taxon>Saccharomycotina</taxon>
        <taxon>Saccharomycetes</taxon>
        <taxon>Saccharomycetales</taxon>
        <taxon>Saccharomycetaceae</taxon>
        <taxon>Lachancea</taxon>
    </lineage>
</organism>
<dbReference type="GO" id="GO:0006355">
    <property type="term" value="P:regulation of DNA-templated transcription"/>
    <property type="evidence" value="ECO:0007669"/>
    <property type="project" value="InterPro"/>
</dbReference>
<keyword evidence="8" id="KW-1185">Reference proteome</keyword>
<dbReference type="GO" id="GO:0003677">
    <property type="term" value="F:DNA binding"/>
    <property type="evidence" value="ECO:0007669"/>
    <property type="project" value="UniProtKB-UniRule"/>
</dbReference>
<evidence type="ECO:0000313" key="8">
    <source>
        <dbReference type="Proteomes" id="UP000190274"/>
    </source>
</evidence>
<feature type="compositionally biased region" description="Polar residues" evidence="5">
    <location>
        <begin position="162"/>
        <end position="174"/>
    </location>
</feature>
<dbReference type="AlphaFoldDB" id="A0A1G4K0I7"/>
<dbReference type="Proteomes" id="UP000190274">
    <property type="component" value="Chromosome H"/>
</dbReference>
<keyword evidence="2 4" id="KW-0371">Homeobox</keyword>